<evidence type="ECO:0000313" key="2">
    <source>
        <dbReference type="Proteomes" id="UP000195918"/>
    </source>
</evidence>
<keyword evidence="2" id="KW-1185">Reference proteome</keyword>
<reference evidence="2" key="1">
    <citation type="submission" date="2017-02" db="EMBL/GenBank/DDBJ databases">
        <authorList>
            <person name="Dridi B."/>
        </authorList>
    </citation>
    <scope>NUCLEOTIDE SEQUENCE [LARGE SCALE GENOMIC DNA]</scope>
    <source>
        <strain evidence="2">bH819</strain>
    </source>
</reference>
<accession>A0A1X6WJX7</accession>
<gene>
    <name evidence="1" type="ORF">FM121_00420</name>
</gene>
<dbReference type="Proteomes" id="UP000195918">
    <property type="component" value="Unassembled WGS sequence"/>
</dbReference>
<evidence type="ECO:0000313" key="1">
    <source>
        <dbReference type="EMBL" id="SLM84522.1"/>
    </source>
</evidence>
<dbReference type="EMBL" id="FWFD01000003">
    <property type="protein sequence ID" value="SLM84522.1"/>
    <property type="molecule type" value="Genomic_DNA"/>
</dbReference>
<sequence length="39" mass="4511">MTLLLILIAVVGFGLYLWNASNIDQILSFWVDKDKDKKE</sequence>
<proteinExistence type="predicted"/>
<dbReference type="AlphaFoldDB" id="A0A1X6WJX7"/>
<name>A0A1X6WJX7_9ENTE</name>
<organism evidence="1 2">
    <name type="scientific">Vagococcus fluvialis bH819</name>
    <dbReference type="NCBI Taxonomy" id="1255619"/>
    <lineage>
        <taxon>Bacteria</taxon>
        <taxon>Bacillati</taxon>
        <taxon>Bacillota</taxon>
        <taxon>Bacilli</taxon>
        <taxon>Lactobacillales</taxon>
        <taxon>Enterococcaceae</taxon>
        <taxon>Vagococcus</taxon>
    </lineage>
</organism>
<protein>
    <submittedName>
        <fullName evidence="1">Uncharacterized protein</fullName>
    </submittedName>
</protein>